<evidence type="ECO:0000313" key="2">
    <source>
        <dbReference type="EMBL" id="EJX01213.1"/>
    </source>
</evidence>
<keyword evidence="1" id="KW-1133">Transmembrane helix</keyword>
<dbReference type="EMBL" id="AMCI01003047">
    <property type="protein sequence ID" value="EJX01213.1"/>
    <property type="molecule type" value="Genomic_DNA"/>
</dbReference>
<comment type="caution">
    <text evidence="2">The sequence shown here is derived from an EMBL/GenBank/DDBJ whole genome shotgun (WGS) entry which is preliminary data.</text>
</comment>
<reference evidence="2" key="1">
    <citation type="journal article" date="2012" name="PLoS ONE">
        <title>Gene sets for utilization of primary and secondary nutrition supplies in the distal gut of endangered iberian lynx.</title>
        <authorList>
            <person name="Alcaide M."/>
            <person name="Messina E."/>
            <person name="Richter M."/>
            <person name="Bargiela R."/>
            <person name="Peplies J."/>
            <person name="Huws S.A."/>
            <person name="Newbold C.J."/>
            <person name="Golyshin P.N."/>
            <person name="Simon M.A."/>
            <person name="Lopez G."/>
            <person name="Yakimov M.M."/>
            <person name="Ferrer M."/>
        </authorList>
    </citation>
    <scope>NUCLEOTIDE SEQUENCE</scope>
</reference>
<protein>
    <submittedName>
        <fullName evidence="2">Uncharacterized protein</fullName>
    </submittedName>
</protein>
<name>J9GH82_9ZZZZ</name>
<gene>
    <name evidence="2" type="ORF">EVA_10679</name>
</gene>
<sequence length="46" mass="5275">MWLITSTPLRTSGNTPPPPRCILSSALYGCSFCTWCGAIWIWPFWR</sequence>
<keyword evidence="1" id="KW-0812">Transmembrane</keyword>
<keyword evidence="1" id="KW-0472">Membrane</keyword>
<accession>J9GH82</accession>
<evidence type="ECO:0000256" key="1">
    <source>
        <dbReference type="SAM" id="Phobius"/>
    </source>
</evidence>
<proteinExistence type="predicted"/>
<organism evidence="2">
    <name type="scientific">gut metagenome</name>
    <dbReference type="NCBI Taxonomy" id="749906"/>
    <lineage>
        <taxon>unclassified sequences</taxon>
        <taxon>metagenomes</taxon>
        <taxon>organismal metagenomes</taxon>
    </lineage>
</organism>
<dbReference type="AlphaFoldDB" id="J9GH82"/>
<feature type="transmembrane region" description="Helical" evidence="1">
    <location>
        <begin position="21"/>
        <end position="45"/>
    </location>
</feature>